<evidence type="ECO:0000256" key="1">
    <source>
        <dbReference type="SAM" id="Phobius"/>
    </source>
</evidence>
<feature type="transmembrane region" description="Helical" evidence="1">
    <location>
        <begin position="34"/>
        <end position="53"/>
    </location>
</feature>
<proteinExistence type="predicted"/>
<feature type="transmembrane region" description="Helical" evidence="1">
    <location>
        <begin position="60"/>
        <end position="82"/>
    </location>
</feature>
<sequence length="83" mass="8752">MQFHISVPKISYVGVMILGILAAVYAFITNNPAHAVIAGAAAAAVGVIALIIGRKSTEELQMIIAGLFMASLSVLIGLWEIYH</sequence>
<dbReference type="OrthoDB" id="675661at2"/>
<gene>
    <name evidence="2" type="ORF">GA0116948_102244</name>
</gene>
<keyword evidence="1" id="KW-0812">Transmembrane</keyword>
<keyword evidence="1" id="KW-0472">Membrane</keyword>
<accession>A0A1C4AR00</accession>
<protein>
    <submittedName>
        <fullName evidence="2">Uncharacterized protein</fullName>
    </submittedName>
</protein>
<dbReference type="EMBL" id="FMAR01000002">
    <property type="protein sequence ID" value="SCB97004.1"/>
    <property type="molecule type" value="Genomic_DNA"/>
</dbReference>
<dbReference type="AlphaFoldDB" id="A0A1C4AR00"/>
<feature type="transmembrane region" description="Helical" evidence="1">
    <location>
        <begin position="12"/>
        <end position="28"/>
    </location>
</feature>
<organism evidence="2 3">
    <name type="scientific">Chitinophaga costaii</name>
    <dbReference type="NCBI Taxonomy" id="1335309"/>
    <lineage>
        <taxon>Bacteria</taxon>
        <taxon>Pseudomonadati</taxon>
        <taxon>Bacteroidota</taxon>
        <taxon>Chitinophagia</taxon>
        <taxon>Chitinophagales</taxon>
        <taxon>Chitinophagaceae</taxon>
        <taxon>Chitinophaga</taxon>
    </lineage>
</organism>
<dbReference type="RefSeq" id="WP_089709375.1">
    <property type="nucleotide sequence ID" value="NZ_FMAR01000002.1"/>
</dbReference>
<evidence type="ECO:0000313" key="2">
    <source>
        <dbReference type="EMBL" id="SCB97004.1"/>
    </source>
</evidence>
<evidence type="ECO:0000313" key="3">
    <source>
        <dbReference type="Proteomes" id="UP000242818"/>
    </source>
</evidence>
<dbReference type="Proteomes" id="UP000242818">
    <property type="component" value="Unassembled WGS sequence"/>
</dbReference>
<keyword evidence="3" id="KW-1185">Reference proteome</keyword>
<name>A0A1C4AR00_9BACT</name>
<keyword evidence="1" id="KW-1133">Transmembrane helix</keyword>
<reference evidence="2 3" key="1">
    <citation type="submission" date="2016-08" db="EMBL/GenBank/DDBJ databases">
        <authorList>
            <person name="Seilhamer J.J."/>
        </authorList>
    </citation>
    <scope>NUCLEOTIDE SEQUENCE [LARGE SCALE GENOMIC DNA]</scope>
    <source>
        <strain evidence="2 3">A37T2</strain>
    </source>
</reference>